<dbReference type="Proteomes" id="UP000323300">
    <property type="component" value="Unassembled WGS sequence"/>
</dbReference>
<organism evidence="1 2">
    <name type="scientific">Neomesorhizobium albiziae</name>
    <dbReference type="NCBI Taxonomy" id="335020"/>
    <lineage>
        <taxon>Bacteria</taxon>
        <taxon>Pseudomonadati</taxon>
        <taxon>Pseudomonadota</taxon>
        <taxon>Alphaproteobacteria</taxon>
        <taxon>Hyphomicrobiales</taxon>
        <taxon>Phyllobacteriaceae</taxon>
        <taxon>Neomesorhizobium</taxon>
    </lineage>
</organism>
<name>A0A1I4ALZ8_9HYPH</name>
<dbReference type="AlphaFoldDB" id="A0A1I4ALZ8"/>
<accession>A0A1I4ALZ8</accession>
<reference evidence="1 2" key="1">
    <citation type="submission" date="2016-10" db="EMBL/GenBank/DDBJ databases">
        <authorList>
            <person name="Varghese N."/>
            <person name="Submissions S."/>
        </authorList>
    </citation>
    <scope>NUCLEOTIDE SEQUENCE [LARGE SCALE GENOMIC DNA]</scope>
    <source>
        <strain evidence="1 2">DSM 21822</strain>
    </source>
</reference>
<dbReference type="EMBL" id="FOSL01000008">
    <property type="protein sequence ID" value="SFK56716.1"/>
    <property type="molecule type" value="Genomic_DNA"/>
</dbReference>
<keyword evidence="2" id="KW-1185">Reference proteome</keyword>
<protein>
    <submittedName>
        <fullName evidence="1">Uncharacterized protein</fullName>
    </submittedName>
</protein>
<evidence type="ECO:0000313" key="1">
    <source>
        <dbReference type="EMBL" id="SFK56716.1"/>
    </source>
</evidence>
<sequence length="202" mass="22266">MAGQRLGHFTLVLSGMFPVREQSDTSKTTGQTIAGKTPAMRKPFARTHALRALAEGAKATLDLLADASGRSLRMLKLQAEREGWALDRAPQEDLAARFRVFAAMLLDKLEDAGRKAAEEGITINKAEIDGFITIIRGLEKVDTIMRPEMVAKENKIKQDEDMAEVLQRINTRIVEMARELAAQLVEESCRAGRCVAGEGRMV</sequence>
<proteinExistence type="predicted"/>
<evidence type="ECO:0000313" key="2">
    <source>
        <dbReference type="Proteomes" id="UP000323300"/>
    </source>
</evidence>
<gene>
    <name evidence="1" type="ORF">SAMN04488498_108117</name>
</gene>